<protein>
    <submittedName>
        <fullName evidence="1">Uncharacterized protein</fullName>
    </submittedName>
</protein>
<organism evidence="1 2">
    <name type="scientific">Stylosanthes scabra</name>
    <dbReference type="NCBI Taxonomy" id="79078"/>
    <lineage>
        <taxon>Eukaryota</taxon>
        <taxon>Viridiplantae</taxon>
        <taxon>Streptophyta</taxon>
        <taxon>Embryophyta</taxon>
        <taxon>Tracheophyta</taxon>
        <taxon>Spermatophyta</taxon>
        <taxon>Magnoliopsida</taxon>
        <taxon>eudicotyledons</taxon>
        <taxon>Gunneridae</taxon>
        <taxon>Pentapetalae</taxon>
        <taxon>rosids</taxon>
        <taxon>fabids</taxon>
        <taxon>Fabales</taxon>
        <taxon>Fabaceae</taxon>
        <taxon>Papilionoideae</taxon>
        <taxon>50 kb inversion clade</taxon>
        <taxon>dalbergioids sensu lato</taxon>
        <taxon>Dalbergieae</taxon>
        <taxon>Pterocarpus clade</taxon>
        <taxon>Stylosanthes</taxon>
    </lineage>
</organism>
<dbReference type="EMBL" id="JASCZI010251061">
    <property type="protein sequence ID" value="MED6215429.1"/>
    <property type="molecule type" value="Genomic_DNA"/>
</dbReference>
<dbReference type="Proteomes" id="UP001341840">
    <property type="component" value="Unassembled WGS sequence"/>
</dbReference>
<name>A0ABU6Z1D5_9FABA</name>
<proteinExistence type="predicted"/>
<feature type="non-terminal residue" evidence="1">
    <location>
        <position position="1"/>
    </location>
</feature>
<reference evidence="1 2" key="1">
    <citation type="journal article" date="2023" name="Plants (Basel)">
        <title>Bridging the Gap: Combining Genomics and Transcriptomics Approaches to Understand Stylosanthes scabra, an Orphan Legume from the Brazilian Caatinga.</title>
        <authorList>
            <person name="Ferreira-Neto J.R.C."/>
            <person name="da Silva M.D."/>
            <person name="Binneck E."/>
            <person name="de Melo N.F."/>
            <person name="da Silva R.H."/>
            <person name="de Melo A.L.T.M."/>
            <person name="Pandolfi V."/>
            <person name="Bustamante F.O."/>
            <person name="Brasileiro-Vidal A.C."/>
            <person name="Benko-Iseppon A.M."/>
        </authorList>
    </citation>
    <scope>NUCLEOTIDE SEQUENCE [LARGE SCALE GENOMIC DNA]</scope>
    <source>
        <tissue evidence="1">Leaves</tissue>
    </source>
</reference>
<comment type="caution">
    <text evidence="1">The sequence shown here is derived from an EMBL/GenBank/DDBJ whole genome shotgun (WGS) entry which is preliminary data.</text>
</comment>
<evidence type="ECO:0000313" key="2">
    <source>
        <dbReference type="Proteomes" id="UP001341840"/>
    </source>
</evidence>
<gene>
    <name evidence="1" type="ORF">PIB30_113607</name>
</gene>
<accession>A0ABU6Z1D5</accession>
<keyword evidence="2" id="KW-1185">Reference proteome</keyword>
<sequence length="142" mass="15205">STTVISNGADAKKKGEARGAFDSAVKSHAVAAVTDTEDLRTSNRVLHRVCPIESRPPPLLAAVFPWDRDGGEGRSRAPGGGQISALLAGPSMGASEWIRNNAEARGGGSLRCEYGRRGKPGDGWRRWPQLGRATCHTINFRR</sequence>
<evidence type="ECO:0000313" key="1">
    <source>
        <dbReference type="EMBL" id="MED6215429.1"/>
    </source>
</evidence>